<feature type="compositionally biased region" description="Pro residues" evidence="1">
    <location>
        <begin position="293"/>
        <end position="303"/>
    </location>
</feature>
<sequence length="526" mass="55849">MDVQRAAFRTAADVLGRDPVRVDERKWERGGRREPGHAAGERERVPASPSIVPAHAWQYVPVSACAVIPAVARDIFGRSPAHIVLLRVFVGIRRAAAHIVRLWHLKAMVSTGLAASKATNASERPPSRHPSICLLWIPHARLHLAFPVSFKLPRVASTSSLCCRKPEPEPADSLAFAAVGDEPAVLGIGPTDVFKTRFRIVRAQLQHSEQPGGASSASALLASHVDPAASAARAEHGAPPTPGEDDSVPAPAPAPLLTPPSSPPHPPHSAPSTKTSFRESLTLRTHRFSLSPPTQPPASALPPRPDEAPIARSHRRSISSGNTTLAPIPASPTPLVPPFPPPNGPLPPTPHSGPPSASPAGLLKRRLRMLSAPSPSPPPAGPPPPAPAPPSPAPSTINPYSIPSTPIGEPIMTFQNDPCFLFTTPPTPPPQYPLPQTPRLLPPPPEQSPEMHGLTSLSPPPRHGSRRISTQDEEKDEREEGGRPERDEQEEAHSTENSTATSAGRPSLPLSLSPHHSISSLEDVFI</sequence>
<dbReference type="EMBL" id="LUGG01000019">
    <property type="protein sequence ID" value="OBZ68828.1"/>
    <property type="molecule type" value="Genomic_DNA"/>
</dbReference>
<protein>
    <submittedName>
        <fullName evidence="2">Uncharacterized protein</fullName>
    </submittedName>
</protein>
<feature type="compositionally biased region" description="Pro residues" evidence="1">
    <location>
        <begin position="374"/>
        <end position="393"/>
    </location>
</feature>
<keyword evidence="3" id="KW-1185">Reference proteome</keyword>
<feature type="compositionally biased region" description="Polar residues" evidence="1">
    <location>
        <begin position="495"/>
        <end position="504"/>
    </location>
</feature>
<evidence type="ECO:0000256" key="1">
    <source>
        <dbReference type="SAM" id="MobiDB-lite"/>
    </source>
</evidence>
<dbReference type="Proteomes" id="UP000092993">
    <property type="component" value="Unassembled WGS sequence"/>
</dbReference>
<feature type="region of interest" description="Disordered" evidence="1">
    <location>
        <begin position="26"/>
        <end position="45"/>
    </location>
</feature>
<feature type="compositionally biased region" description="Pro residues" evidence="1">
    <location>
        <begin position="329"/>
        <end position="357"/>
    </location>
</feature>
<feature type="compositionally biased region" description="Pro residues" evidence="1">
    <location>
        <begin position="250"/>
        <end position="269"/>
    </location>
</feature>
<gene>
    <name evidence="2" type="ORF">A0H81_11084</name>
</gene>
<dbReference type="STRING" id="5627.A0A1C7LWB7"/>
<feature type="compositionally biased region" description="Basic and acidic residues" evidence="1">
    <location>
        <begin position="478"/>
        <end position="494"/>
    </location>
</feature>
<feature type="compositionally biased region" description="Low complexity" evidence="1">
    <location>
        <begin position="506"/>
        <end position="526"/>
    </location>
</feature>
<evidence type="ECO:0000313" key="2">
    <source>
        <dbReference type="EMBL" id="OBZ68828.1"/>
    </source>
</evidence>
<comment type="caution">
    <text evidence="2">The sequence shown here is derived from an EMBL/GenBank/DDBJ whole genome shotgun (WGS) entry which is preliminary data.</text>
</comment>
<accession>A0A1C7LWB7</accession>
<proteinExistence type="predicted"/>
<reference evidence="2 3" key="1">
    <citation type="submission" date="2016-03" db="EMBL/GenBank/DDBJ databases">
        <title>Whole genome sequencing of Grifola frondosa 9006-11.</title>
        <authorList>
            <person name="Min B."/>
            <person name="Park H."/>
            <person name="Kim J.-G."/>
            <person name="Cho H."/>
            <person name="Oh Y.-L."/>
            <person name="Kong W.-S."/>
            <person name="Choi I.-G."/>
        </authorList>
    </citation>
    <scope>NUCLEOTIDE SEQUENCE [LARGE SCALE GENOMIC DNA]</scope>
    <source>
        <strain evidence="2 3">9006-11</strain>
    </source>
</reference>
<dbReference type="OrthoDB" id="3256387at2759"/>
<dbReference type="OMA" id="WIPHARL"/>
<organism evidence="2 3">
    <name type="scientific">Grifola frondosa</name>
    <name type="common">Maitake</name>
    <name type="synonym">Polyporus frondosus</name>
    <dbReference type="NCBI Taxonomy" id="5627"/>
    <lineage>
        <taxon>Eukaryota</taxon>
        <taxon>Fungi</taxon>
        <taxon>Dikarya</taxon>
        <taxon>Basidiomycota</taxon>
        <taxon>Agaricomycotina</taxon>
        <taxon>Agaricomycetes</taxon>
        <taxon>Polyporales</taxon>
        <taxon>Grifolaceae</taxon>
        <taxon>Grifola</taxon>
    </lineage>
</organism>
<feature type="compositionally biased region" description="Polar residues" evidence="1">
    <location>
        <begin position="274"/>
        <end position="283"/>
    </location>
</feature>
<name>A0A1C7LWB7_GRIFR</name>
<evidence type="ECO:0000313" key="3">
    <source>
        <dbReference type="Proteomes" id="UP000092993"/>
    </source>
</evidence>
<dbReference type="AlphaFoldDB" id="A0A1C7LWB7"/>
<feature type="region of interest" description="Disordered" evidence="1">
    <location>
        <begin position="227"/>
        <end position="526"/>
    </location>
</feature>
<feature type="compositionally biased region" description="Pro residues" evidence="1">
    <location>
        <begin position="425"/>
        <end position="447"/>
    </location>
</feature>